<accession>A0ABT6CZ85</accession>
<keyword evidence="2" id="KW-1185">Reference proteome</keyword>
<dbReference type="EMBL" id="JAROKN010000063">
    <property type="protein sequence ID" value="MDF9279193.1"/>
    <property type="molecule type" value="Genomic_DNA"/>
</dbReference>
<organism evidence="1 2">
    <name type="scientific">Arthrobacter vasquezii</name>
    <dbReference type="NCBI Taxonomy" id="2977629"/>
    <lineage>
        <taxon>Bacteria</taxon>
        <taxon>Bacillati</taxon>
        <taxon>Actinomycetota</taxon>
        <taxon>Actinomycetes</taxon>
        <taxon>Micrococcales</taxon>
        <taxon>Micrococcaceae</taxon>
        <taxon>Arthrobacter</taxon>
    </lineage>
</organism>
<comment type="caution">
    <text evidence="1">The sequence shown here is derived from an EMBL/GenBank/DDBJ whole genome shotgun (WGS) entry which is preliminary data.</text>
</comment>
<protein>
    <recommendedName>
        <fullName evidence="3">Lipoprotein</fullName>
    </recommendedName>
</protein>
<evidence type="ECO:0000313" key="1">
    <source>
        <dbReference type="EMBL" id="MDF9279193.1"/>
    </source>
</evidence>
<gene>
    <name evidence="1" type="ORF">P4U43_15495</name>
</gene>
<sequence length="176" mass="18162">MTQPFVDGCSQRTVRQACALGPASATLGAWGKFRPGAVVVVSSMLLAGCAGTGGPPVACPAIGWLNNVLVKLEGDVSAVAEVQGCVNGVCSQVVRPPTTDVPVEIITPAPGGTIDETGQKSHPPRELLSPYMATPLDEDSWVINLDMDTPRSSLYGLSLPTGRSSSRASSPWIGFG</sequence>
<evidence type="ECO:0008006" key="3">
    <source>
        <dbReference type="Google" id="ProtNLM"/>
    </source>
</evidence>
<evidence type="ECO:0000313" key="2">
    <source>
        <dbReference type="Proteomes" id="UP001220456"/>
    </source>
</evidence>
<dbReference type="RefSeq" id="WP_277359543.1">
    <property type="nucleotide sequence ID" value="NZ_JAROKN010000063.1"/>
</dbReference>
<reference evidence="1 2" key="1">
    <citation type="journal article" date="2023" name="Int. J. Syst. Evol. Microbiol.">
        <title>Arthrobacter vasquezii sp. nov., isolated from a soil sample from Union Glacier, Antarctica.</title>
        <authorList>
            <person name="Valenzuela-Ibaceta F."/>
            <person name="Carrasco V."/>
            <person name="Lagos-Moraga S."/>
            <person name="Dietz-Vargas C."/>
            <person name="Navarro C.A."/>
            <person name="Perez-Donoso J.M."/>
        </authorList>
    </citation>
    <scope>NUCLEOTIDE SEQUENCE [LARGE SCALE GENOMIC DNA]</scope>
    <source>
        <strain evidence="1 2">EH-1B-1</strain>
    </source>
</reference>
<dbReference type="Proteomes" id="UP001220456">
    <property type="component" value="Unassembled WGS sequence"/>
</dbReference>
<name>A0ABT6CZ85_9MICC</name>
<proteinExistence type="predicted"/>